<evidence type="ECO:0000256" key="7">
    <source>
        <dbReference type="ARBA" id="ARBA00022679"/>
    </source>
</evidence>
<evidence type="ECO:0000256" key="3">
    <source>
        <dbReference type="ARBA" id="ARBA00004887"/>
    </source>
</evidence>
<dbReference type="EC" id="2.5.1.9" evidence="4"/>
<comment type="pathway">
    <text evidence="3">Cofactor biosynthesis; riboflavin biosynthesis; riboflavin from 2-hydroxy-3-oxobutyl phosphate and 5-amino-6-(D-ribitylamino)uracil: step 2/2.</text>
</comment>
<evidence type="ECO:0000256" key="2">
    <source>
        <dbReference type="ARBA" id="ARBA00002803"/>
    </source>
</evidence>
<dbReference type="NCBIfam" id="TIGR00187">
    <property type="entry name" value="ribE"/>
    <property type="match status" value="1"/>
</dbReference>
<dbReference type="GO" id="GO:0004746">
    <property type="term" value="F:riboflavin synthase activity"/>
    <property type="evidence" value="ECO:0007669"/>
    <property type="project" value="UniProtKB-EC"/>
</dbReference>
<dbReference type="PROSITE" id="PS51177">
    <property type="entry name" value="LUMAZINE_BIND"/>
    <property type="match status" value="2"/>
</dbReference>
<protein>
    <recommendedName>
        <fullName evidence="5">Riboflavin synthase</fullName>
        <ecNumber evidence="4">2.5.1.9</ecNumber>
    </recommendedName>
</protein>
<dbReference type="PANTHER" id="PTHR21098:SF12">
    <property type="entry name" value="RIBOFLAVIN SYNTHASE"/>
    <property type="match status" value="1"/>
</dbReference>
<keyword evidence="7" id="KW-0808">Transferase</keyword>
<dbReference type="AlphaFoldDB" id="A0A6J5Z6E0"/>
<evidence type="ECO:0000256" key="1">
    <source>
        <dbReference type="ARBA" id="ARBA00000968"/>
    </source>
</evidence>
<comment type="function">
    <text evidence="2">Catalyzes the dismutation of two molecules of 6,7-dimethyl-8-ribityllumazine, resulting in the formation of riboflavin and 5-amino-6-(D-ribitylamino)uracil.</text>
</comment>
<dbReference type="NCBIfam" id="NF006767">
    <property type="entry name" value="PRK09289.1"/>
    <property type="match status" value="1"/>
</dbReference>
<name>A0A6J5Z6E0_9ZZZZ</name>
<dbReference type="InterPro" id="IPR017938">
    <property type="entry name" value="Riboflavin_synthase-like_b-brl"/>
</dbReference>
<dbReference type="Gene3D" id="2.40.30.20">
    <property type="match status" value="2"/>
</dbReference>
<keyword evidence="6" id="KW-0686">Riboflavin biosynthesis</keyword>
<dbReference type="FunFam" id="2.40.30.20:FF:000004">
    <property type="entry name" value="Riboflavin synthase, alpha subunit"/>
    <property type="match status" value="1"/>
</dbReference>
<organism evidence="10">
    <name type="scientific">freshwater metagenome</name>
    <dbReference type="NCBI Taxonomy" id="449393"/>
    <lineage>
        <taxon>unclassified sequences</taxon>
        <taxon>metagenomes</taxon>
        <taxon>ecological metagenomes</taxon>
    </lineage>
</organism>
<gene>
    <name evidence="10" type="ORF">UFOPK3522_00353</name>
</gene>
<evidence type="ECO:0000259" key="9">
    <source>
        <dbReference type="PROSITE" id="PS51177"/>
    </source>
</evidence>
<dbReference type="EMBL" id="CAESAO010000017">
    <property type="protein sequence ID" value="CAB4338171.1"/>
    <property type="molecule type" value="Genomic_DNA"/>
</dbReference>
<reference evidence="10" key="1">
    <citation type="submission" date="2020-05" db="EMBL/GenBank/DDBJ databases">
        <authorList>
            <person name="Chiriac C."/>
            <person name="Salcher M."/>
            <person name="Ghai R."/>
            <person name="Kavagutti S V."/>
        </authorList>
    </citation>
    <scope>NUCLEOTIDE SEQUENCE</scope>
</reference>
<evidence type="ECO:0000256" key="8">
    <source>
        <dbReference type="ARBA" id="ARBA00022737"/>
    </source>
</evidence>
<dbReference type="PIRSF" id="PIRSF000498">
    <property type="entry name" value="Riboflavin_syn_A"/>
    <property type="match status" value="1"/>
</dbReference>
<evidence type="ECO:0000313" key="10">
    <source>
        <dbReference type="EMBL" id="CAB4338171.1"/>
    </source>
</evidence>
<dbReference type="InterPro" id="IPR026017">
    <property type="entry name" value="Lumazine-bd_dom"/>
</dbReference>
<evidence type="ECO:0000256" key="5">
    <source>
        <dbReference type="ARBA" id="ARBA00013950"/>
    </source>
</evidence>
<accession>A0A6J5Z6E0</accession>
<evidence type="ECO:0000256" key="6">
    <source>
        <dbReference type="ARBA" id="ARBA00022619"/>
    </source>
</evidence>
<sequence>MFTGLIEDLGELVQLDGGALGARLTIRSSLVADLAEGDSIAVNGVCLTATEVGGGTFSADAMNETLARTSLGSAQPGSALNLELPVRANGHLGGHIVQGHVDGIGTVSAVHEDGIALVVTVTAAPELLRYVVEKGSIAIDGVSLTVASVDSESFDLWLIPETIERTNLADAQPGRSVNVEVDILAKYVERLIAPIR</sequence>
<evidence type="ECO:0000256" key="4">
    <source>
        <dbReference type="ARBA" id="ARBA00012827"/>
    </source>
</evidence>
<proteinExistence type="predicted"/>
<feature type="domain" description="Lumazine-binding" evidence="9">
    <location>
        <begin position="1"/>
        <end position="95"/>
    </location>
</feature>
<dbReference type="SUPFAM" id="SSF63380">
    <property type="entry name" value="Riboflavin synthase domain-like"/>
    <property type="match status" value="2"/>
</dbReference>
<dbReference type="InterPro" id="IPR001783">
    <property type="entry name" value="Lumazine-bd"/>
</dbReference>
<dbReference type="InterPro" id="IPR023366">
    <property type="entry name" value="ATP_synth_asu-like_sf"/>
</dbReference>
<feature type="domain" description="Lumazine-binding" evidence="9">
    <location>
        <begin position="96"/>
        <end position="192"/>
    </location>
</feature>
<dbReference type="GO" id="GO:0009231">
    <property type="term" value="P:riboflavin biosynthetic process"/>
    <property type="evidence" value="ECO:0007669"/>
    <property type="project" value="UniProtKB-KW"/>
</dbReference>
<dbReference type="PANTHER" id="PTHR21098">
    <property type="entry name" value="RIBOFLAVIN SYNTHASE ALPHA CHAIN"/>
    <property type="match status" value="1"/>
</dbReference>
<dbReference type="Pfam" id="PF00677">
    <property type="entry name" value="Lum_binding"/>
    <property type="match status" value="2"/>
</dbReference>
<keyword evidence="8" id="KW-0677">Repeat</keyword>
<dbReference type="CDD" id="cd00402">
    <property type="entry name" value="Riboflavin_synthase_like"/>
    <property type="match status" value="1"/>
</dbReference>
<comment type="catalytic activity">
    <reaction evidence="1">
        <text>2 6,7-dimethyl-8-(1-D-ribityl)lumazine + H(+) = 5-amino-6-(D-ribitylamino)uracil + riboflavin</text>
        <dbReference type="Rhea" id="RHEA:20772"/>
        <dbReference type="ChEBI" id="CHEBI:15378"/>
        <dbReference type="ChEBI" id="CHEBI:15934"/>
        <dbReference type="ChEBI" id="CHEBI:57986"/>
        <dbReference type="ChEBI" id="CHEBI:58201"/>
        <dbReference type="EC" id="2.5.1.9"/>
    </reaction>
</comment>